<dbReference type="SMART" id="SM00355">
    <property type="entry name" value="ZnF_C2H2"/>
    <property type="match status" value="6"/>
</dbReference>
<protein>
    <submittedName>
        <fullName evidence="7">CLUMA_CG012192, isoform A</fullName>
    </submittedName>
</protein>
<feature type="compositionally biased region" description="Basic and acidic residues" evidence="5">
    <location>
        <begin position="407"/>
        <end position="433"/>
    </location>
</feature>
<dbReference type="SUPFAM" id="SSF57667">
    <property type="entry name" value="beta-beta-alpha zinc fingers"/>
    <property type="match status" value="3"/>
</dbReference>
<dbReference type="InterPro" id="IPR013087">
    <property type="entry name" value="Znf_C2H2_type"/>
</dbReference>
<feature type="domain" description="C2H2-type" evidence="6">
    <location>
        <begin position="236"/>
        <end position="264"/>
    </location>
</feature>
<dbReference type="FunFam" id="3.30.160.60:FF:000065">
    <property type="entry name" value="B-cell CLL/lymphoma 6, member B"/>
    <property type="match status" value="1"/>
</dbReference>
<dbReference type="AlphaFoldDB" id="A0A1J1IF90"/>
<evidence type="ECO:0000313" key="8">
    <source>
        <dbReference type="Proteomes" id="UP000183832"/>
    </source>
</evidence>
<evidence type="ECO:0000259" key="6">
    <source>
        <dbReference type="PROSITE" id="PS50157"/>
    </source>
</evidence>
<feature type="region of interest" description="Disordered" evidence="5">
    <location>
        <begin position="78"/>
        <end position="102"/>
    </location>
</feature>
<keyword evidence="8" id="KW-1185">Reference proteome</keyword>
<evidence type="ECO:0000256" key="3">
    <source>
        <dbReference type="ARBA" id="ARBA00022833"/>
    </source>
</evidence>
<feature type="compositionally biased region" description="Polar residues" evidence="5">
    <location>
        <begin position="79"/>
        <end position="89"/>
    </location>
</feature>
<feature type="compositionally biased region" description="Polar residues" evidence="5">
    <location>
        <begin position="1"/>
        <end position="11"/>
    </location>
</feature>
<feature type="domain" description="C2H2-type" evidence="6">
    <location>
        <begin position="276"/>
        <end position="306"/>
    </location>
</feature>
<dbReference type="Gene3D" id="3.30.160.60">
    <property type="entry name" value="Classic Zinc Finger"/>
    <property type="match status" value="6"/>
</dbReference>
<evidence type="ECO:0000256" key="1">
    <source>
        <dbReference type="ARBA" id="ARBA00022723"/>
    </source>
</evidence>
<dbReference type="PANTHER" id="PTHR23235">
    <property type="entry name" value="KRUEPPEL-LIKE TRANSCRIPTION FACTOR"/>
    <property type="match status" value="1"/>
</dbReference>
<dbReference type="GO" id="GO:0000981">
    <property type="term" value="F:DNA-binding transcription factor activity, RNA polymerase II-specific"/>
    <property type="evidence" value="ECO:0007669"/>
    <property type="project" value="TreeGrafter"/>
</dbReference>
<name>A0A1J1IF90_9DIPT</name>
<feature type="region of interest" description="Disordered" evidence="5">
    <location>
        <begin position="391"/>
        <end position="433"/>
    </location>
</feature>
<organism evidence="7 8">
    <name type="scientific">Clunio marinus</name>
    <dbReference type="NCBI Taxonomy" id="568069"/>
    <lineage>
        <taxon>Eukaryota</taxon>
        <taxon>Metazoa</taxon>
        <taxon>Ecdysozoa</taxon>
        <taxon>Arthropoda</taxon>
        <taxon>Hexapoda</taxon>
        <taxon>Insecta</taxon>
        <taxon>Pterygota</taxon>
        <taxon>Neoptera</taxon>
        <taxon>Endopterygota</taxon>
        <taxon>Diptera</taxon>
        <taxon>Nematocera</taxon>
        <taxon>Chironomoidea</taxon>
        <taxon>Chironomidae</taxon>
        <taxon>Clunio</taxon>
    </lineage>
</organism>
<keyword evidence="1" id="KW-0479">Metal-binding</keyword>
<dbReference type="GO" id="GO:0000978">
    <property type="term" value="F:RNA polymerase II cis-regulatory region sequence-specific DNA binding"/>
    <property type="evidence" value="ECO:0007669"/>
    <property type="project" value="TreeGrafter"/>
</dbReference>
<dbReference type="GO" id="GO:0008270">
    <property type="term" value="F:zinc ion binding"/>
    <property type="evidence" value="ECO:0007669"/>
    <property type="project" value="UniProtKB-KW"/>
</dbReference>
<dbReference type="EMBL" id="CVRI01000048">
    <property type="protein sequence ID" value="CRK98933.1"/>
    <property type="molecule type" value="Genomic_DNA"/>
</dbReference>
<sequence length="433" mass="49607">MESHSVAQSSMDHQHSEHPSGSAEKKMITPQIIQTESEHSNLLVEIPDPHENIRNHHPYPNFSQQHLLSSPLKYKTEPEYQSSVQVTEQSSSSSSSKKPKKEIDSTKAYKCPLCAYSFNRRDHLTRHSLVHSKLKPYHCTYCSKDFTRNDHLRRHQQRVHGEETAAAAASMPDITQRFVCQECKAIFTSSGHLRVHMENKHHSDFTDFINQHHDQTQLKLHSQDGSYVIVDGKKRPVCQLCSKSFAKKDHLRRHINNIHAGITTSSFDQFTPEQSFNCTLCGKRFSRPEFLRRHLDDVHNHSGHMEIINHLSSNNPYNGQGNSSTTIDPMFPVPPPHLNSMFGLTSFENTSTPIATSTPIKVKNTTLKTHSCNICSKNFTRRYHLTRHQKTLHGGVFDNPQQNNCETDTRRAEYNSHRSEASSRTDYDSPRPQ</sequence>
<dbReference type="FunFam" id="3.30.160.60:FF:000448">
    <property type="entry name" value="RE1-silencing transcription factor A"/>
    <property type="match status" value="1"/>
</dbReference>
<reference evidence="7 8" key="1">
    <citation type="submission" date="2015-04" db="EMBL/GenBank/DDBJ databases">
        <authorList>
            <person name="Syromyatnikov M.Y."/>
            <person name="Popov V.N."/>
        </authorList>
    </citation>
    <scope>NUCLEOTIDE SEQUENCE [LARGE SCALE GENOMIC DNA]</scope>
</reference>
<keyword evidence="3" id="KW-0862">Zinc</keyword>
<feature type="compositionally biased region" description="Basic and acidic residues" evidence="5">
    <location>
        <begin position="12"/>
        <end position="27"/>
    </location>
</feature>
<dbReference type="Proteomes" id="UP000183832">
    <property type="component" value="Unassembled WGS sequence"/>
</dbReference>
<proteinExistence type="predicted"/>
<dbReference type="PANTHER" id="PTHR23235:SF120">
    <property type="entry name" value="KRUPPEL-LIKE FACTOR 15"/>
    <property type="match status" value="1"/>
</dbReference>
<feature type="domain" description="C2H2-type" evidence="6">
    <location>
        <begin position="109"/>
        <end position="136"/>
    </location>
</feature>
<dbReference type="Pfam" id="PF00096">
    <property type="entry name" value="zf-C2H2"/>
    <property type="match status" value="6"/>
</dbReference>
<feature type="domain" description="C2H2-type" evidence="6">
    <location>
        <begin position="137"/>
        <end position="165"/>
    </location>
</feature>
<evidence type="ECO:0000256" key="4">
    <source>
        <dbReference type="PROSITE-ProRule" id="PRU00042"/>
    </source>
</evidence>
<accession>A0A1J1IF90</accession>
<feature type="domain" description="C2H2-type" evidence="6">
    <location>
        <begin position="178"/>
        <end position="206"/>
    </location>
</feature>
<dbReference type="InterPro" id="IPR036236">
    <property type="entry name" value="Znf_C2H2_sf"/>
</dbReference>
<evidence type="ECO:0000256" key="2">
    <source>
        <dbReference type="ARBA" id="ARBA00022771"/>
    </source>
</evidence>
<evidence type="ECO:0000313" key="7">
    <source>
        <dbReference type="EMBL" id="CRK98933.1"/>
    </source>
</evidence>
<feature type="domain" description="C2H2-type" evidence="6">
    <location>
        <begin position="370"/>
        <end position="395"/>
    </location>
</feature>
<dbReference type="PROSITE" id="PS00028">
    <property type="entry name" value="ZINC_FINGER_C2H2_1"/>
    <property type="match status" value="6"/>
</dbReference>
<gene>
    <name evidence="7" type="ORF">CLUMA_CG012192</name>
</gene>
<dbReference type="PROSITE" id="PS50157">
    <property type="entry name" value="ZINC_FINGER_C2H2_2"/>
    <property type="match status" value="6"/>
</dbReference>
<feature type="region of interest" description="Disordered" evidence="5">
    <location>
        <begin position="1"/>
        <end position="29"/>
    </location>
</feature>
<evidence type="ECO:0000256" key="5">
    <source>
        <dbReference type="SAM" id="MobiDB-lite"/>
    </source>
</evidence>
<keyword evidence="2 4" id="KW-0863">Zinc-finger</keyword>
<dbReference type="STRING" id="568069.A0A1J1IF90"/>
<dbReference type="OrthoDB" id="2687452at2759"/>